<dbReference type="InterPro" id="IPR056580">
    <property type="entry name" value="Ufl1_dom"/>
</dbReference>
<dbReference type="EMBL" id="CM029041">
    <property type="protein sequence ID" value="KAG2624228.1"/>
    <property type="molecule type" value="Genomic_DNA"/>
</dbReference>
<feature type="compositionally biased region" description="Basic and acidic residues" evidence="2">
    <location>
        <begin position="98"/>
        <end position="111"/>
    </location>
</feature>
<proteinExistence type="predicted"/>
<dbReference type="GO" id="GO:0061666">
    <property type="term" value="F:UFM1 ligase activity"/>
    <property type="evidence" value="ECO:0007669"/>
    <property type="project" value="InterPro"/>
</dbReference>
<dbReference type="GO" id="GO:1990592">
    <property type="term" value="P:protein K69-linked ufmylation"/>
    <property type="evidence" value="ECO:0007669"/>
    <property type="project" value="TreeGrafter"/>
</dbReference>
<dbReference type="GO" id="GO:0032434">
    <property type="term" value="P:regulation of proteasomal ubiquitin-dependent protein catabolic process"/>
    <property type="evidence" value="ECO:0007669"/>
    <property type="project" value="TreeGrafter"/>
</dbReference>
<comment type="caution">
    <text evidence="5">The sequence shown here is derived from an EMBL/GenBank/DDBJ whole genome shotgun (WGS) entry which is preliminary data.</text>
</comment>
<feature type="domain" description="E3 UFM1-protein ligase 1-like" evidence="3">
    <location>
        <begin position="180"/>
        <end position="309"/>
    </location>
</feature>
<name>A0A8T0UQ40_PANVG</name>
<keyword evidence="1" id="KW-0175">Coiled coil</keyword>
<dbReference type="Pfam" id="PF25041">
    <property type="entry name" value="UFL1_C"/>
    <property type="match status" value="1"/>
</dbReference>
<feature type="domain" description="E3 UFM1-protein ligase-like C-terminal" evidence="4">
    <location>
        <begin position="314"/>
        <end position="428"/>
    </location>
</feature>
<feature type="coiled-coil region" evidence="1">
    <location>
        <begin position="173"/>
        <end position="200"/>
    </location>
</feature>
<evidence type="ECO:0000256" key="1">
    <source>
        <dbReference type="SAM" id="Coils"/>
    </source>
</evidence>
<dbReference type="GO" id="GO:0005789">
    <property type="term" value="C:endoplasmic reticulum membrane"/>
    <property type="evidence" value="ECO:0007669"/>
    <property type="project" value="TreeGrafter"/>
</dbReference>
<keyword evidence="6" id="KW-1185">Reference proteome</keyword>
<dbReference type="GO" id="GO:0034976">
    <property type="term" value="P:response to endoplasmic reticulum stress"/>
    <property type="evidence" value="ECO:0007669"/>
    <property type="project" value="TreeGrafter"/>
</dbReference>
<dbReference type="AlphaFoldDB" id="A0A8T0UQ40"/>
<organism evidence="5 6">
    <name type="scientific">Panicum virgatum</name>
    <name type="common">Blackwell switchgrass</name>
    <dbReference type="NCBI Taxonomy" id="38727"/>
    <lineage>
        <taxon>Eukaryota</taxon>
        <taxon>Viridiplantae</taxon>
        <taxon>Streptophyta</taxon>
        <taxon>Embryophyta</taxon>
        <taxon>Tracheophyta</taxon>
        <taxon>Spermatophyta</taxon>
        <taxon>Magnoliopsida</taxon>
        <taxon>Liliopsida</taxon>
        <taxon>Poales</taxon>
        <taxon>Poaceae</taxon>
        <taxon>PACMAD clade</taxon>
        <taxon>Panicoideae</taxon>
        <taxon>Panicodae</taxon>
        <taxon>Paniceae</taxon>
        <taxon>Panicinae</taxon>
        <taxon>Panicum</taxon>
        <taxon>Panicum sect. Hiantes</taxon>
    </lineage>
</organism>
<dbReference type="PANTHER" id="PTHR31057">
    <property type="entry name" value="E3 UFM1-PROTEIN LIGASE 1"/>
    <property type="match status" value="1"/>
</dbReference>
<dbReference type="Proteomes" id="UP000823388">
    <property type="component" value="Chromosome 3K"/>
</dbReference>
<accession>A0A8T0UQ40</accession>
<evidence type="ECO:0000256" key="2">
    <source>
        <dbReference type="SAM" id="MobiDB-lite"/>
    </source>
</evidence>
<sequence length="435" mass="47720">MDSFGIGHSVGQGRPVNMNLGSEHKTGSGQYSDTKDLGDNDASSTGVSSDRGSKKKRGKGTGSAKGGSLEKDDDNEESIPVKGKKAHRKNKDAGSSGDVKHGGKKASEKMKESTNIFPDELIEQKVLAVVPELEELGGSDDSNAPLKLLSSHLRPMLVDSWMKKRNTMLSGNAERRRRLLDNLQKQIDEAVLDMQLYEKALDVFEDDPATSGILHKHLLKSMGTPIVDKVLITLDKDRKLKNGMEVEDSEDEHVQLSTADRTSLVKDLPGALSLKAQALIEALEGKRFDSLMDALRDILEESGLTFKKLDKRLERTMLHSYRKDLTAQVSSESDPVSFLPKVVALLFLQAYNKALQAPGRAVGAVIALLKDKLPASTYKVLADYHSTTVKLLALQAAVTDDEEDCASDRMREKKEDLEERLMPELKSLVLGTAKE</sequence>
<evidence type="ECO:0000313" key="5">
    <source>
        <dbReference type="EMBL" id="KAG2624228.1"/>
    </source>
</evidence>
<feature type="region of interest" description="Disordered" evidence="2">
    <location>
        <begin position="1"/>
        <end position="111"/>
    </location>
</feature>
<dbReference type="Pfam" id="PF23659">
    <property type="entry name" value="UFL1"/>
    <property type="match status" value="1"/>
</dbReference>
<protein>
    <submittedName>
        <fullName evidence="5">Uncharacterized protein</fullName>
    </submittedName>
</protein>
<dbReference type="InterPro" id="IPR056761">
    <property type="entry name" value="Ufl1-like_C"/>
</dbReference>
<evidence type="ECO:0000259" key="3">
    <source>
        <dbReference type="Pfam" id="PF23659"/>
    </source>
</evidence>
<evidence type="ECO:0000313" key="6">
    <source>
        <dbReference type="Proteomes" id="UP000823388"/>
    </source>
</evidence>
<reference evidence="5" key="1">
    <citation type="submission" date="2020-05" db="EMBL/GenBank/DDBJ databases">
        <title>WGS assembly of Panicum virgatum.</title>
        <authorList>
            <person name="Lovell J.T."/>
            <person name="Jenkins J."/>
            <person name="Shu S."/>
            <person name="Juenger T.E."/>
            <person name="Schmutz J."/>
        </authorList>
    </citation>
    <scope>NUCLEOTIDE SEQUENCE</scope>
    <source>
        <strain evidence="5">AP13</strain>
    </source>
</reference>
<gene>
    <name evidence="5" type="ORF">PVAP13_3KG114081</name>
</gene>
<dbReference type="InterPro" id="IPR018611">
    <property type="entry name" value="Ufl1"/>
</dbReference>
<dbReference type="PANTHER" id="PTHR31057:SF0">
    <property type="entry name" value="E3 UFM1-PROTEIN LIGASE 1"/>
    <property type="match status" value="1"/>
</dbReference>
<evidence type="ECO:0000259" key="4">
    <source>
        <dbReference type="Pfam" id="PF25041"/>
    </source>
</evidence>